<proteinExistence type="predicted"/>
<keyword evidence="2" id="KW-1185">Reference proteome</keyword>
<sequence length="361" mass="39655">MASSAVIVFLKDEKLRQLAQLIRNYEVNNLYHITFQSLGDQHVYLTMCNDNVGSVNTLLDNCNAIVIKYKDDGVRRPIADQILGYTEHCLNNALQLIRNYTLRSSYLDKMKSHQQQLFRALEELDTSSGDAVVDFTDSIQEHDQLVMSYMRLNLNSYASAEFSRYLRNVGIGFKELVQSYQIKLGYTGQFEKLEVEQKLEVYAAIIEASGRLSVLSAEQGKGDDIVKASSITYRGKKPNYGSAAMFLIDVGQIIWDVYSSDHPITTATRDALVRAAKEGGSALGKLVGVAVATELAGDALFVTAVGLIGGFVGSYIVGKLAGFLFDQIFGSGGEAVLPTDGFIVYVATMPNGHDLAIQINK</sequence>
<dbReference type="Proteomes" id="UP000734854">
    <property type="component" value="Unassembled WGS sequence"/>
</dbReference>
<reference evidence="1 2" key="1">
    <citation type="submission" date="2020-08" db="EMBL/GenBank/DDBJ databases">
        <title>Plant Genome Project.</title>
        <authorList>
            <person name="Zhang R.-G."/>
        </authorList>
    </citation>
    <scope>NUCLEOTIDE SEQUENCE [LARGE SCALE GENOMIC DNA]</scope>
    <source>
        <tissue evidence="1">Rhizome</tissue>
    </source>
</reference>
<comment type="caution">
    <text evidence="1">The sequence shown here is derived from an EMBL/GenBank/DDBJ whole genome shotgun (WGS) entry which is preliminary data.</text>
</comment>
<organism evidence="1 2">
    <name type="scientific">Zingiber officinale</name>
    <name type="common">Ginger</name>
    <name type="synonym">Amomum zingiber</name>
    <dbReference type="NCBI Taxonomy" id="94328"/>
    <lineage>
        <taxon>Eukaryota</taxon>
        <taxon>Viridiplantae</taxon>
        <taxon>Streptophyta</taxon>
        <taxon>Embryophyta</taxon>
        <taxon>Tracheophyta</taxon>
        <taxon>Spermatophyta</taxon>
        <taxon>Magnoliopsida</taxon>
        <taxon>Liliopsida</taxon>
        <taxon>Zingiberales</taxon>
        <taxon>Zingiberaceae</taxon>
        <taxon>Zingiber</taxon>
    </lineage>
</organism>
<accession>A0A8J5ET64</accession>
<dbReference type="EMBL" id="JACMSC010000021">
    <property type="protein sequence ID" value="KAG6469606.1"/>
    <property type="molecule type" value="Genomic_DNA"/>
</dbReference>
<name>A0A8J5ET64_ZINOF</name>
<evidence type="ECO:0000313" key="2">
    <source>
        <dbReference type="Proteomes" id="UP000734854"/>
    </source>
</evidence>
<protein>
    <submittedName>
        <fullName evidence="1">Uncharacterized protein</fullName>
    </submittedName>
</protein>
<dbReference type="OrthoDB" id="661283at2759"/>
<evidence type="ECO:0000313" key="1">
    <source>
        <dbReference type="EMBL" id="KAG6469606.1"/>
    </source>
</evidence>
<dbReference type="AlphaFoldDB" id="A0A8J5ET64"/>
<gene>
    <name evidence="1" type="ORF">ZIOFF_070536</name>
</gene>